<protein>
    <submittedName>
        <fullName evidence="1">SidC homolog</fullName>
    </submittedName>
</protein>
<accession>A0A378K5K9</accession>
<dbReference type="EMBL" id="UGOL01000001">
    <property type="protein sequence ID" value="STX80036.1"/>
    <property type="molecule type" value="Genomic_DNA"/>
</dbReference>
<dbReference type="AlphaFoldDB" id="A0A378K5K9"/>
<reference evidence="1 2" key="1">
    <citation type="submission" date="2018-06" db="EMBL/GenBank/DDBJ databases">
        <authorList>
            <consortium name="Pathogen Informatics"/>
            <person name="Doyle S."/>
        </authorList>
    </citation>
    <scope>NUCLEOTIDE SEQUENCE [LARGE SCALE GENOMIC DNA]</scope>
    <source>
        <strain evidence="1 2">NCTC12000</strain>
    </source>
</reference>
<proteinExistence type="predicted"/>
<name>A0A378K5K9_LEGPN</name>
<evidence type="ECO:0000313" key="2">
    <source>
        <dbReference type="Proteomes" id="UP000254631"/>
    </source>
</evidence>
<dbReference type="Proteomes" id="UP000254631">
    <property type="component" value="Unassembled WGS sequence"/>
</dbReference>
<gene>
    <name evidence="1" type="ORF">NCTC12000_02043</name>
</gene>
<evidence type="ECO:0000313" key="1">
    <source>
        <dbReference type="EMBL" id="STX80036.1"/>
    </source>
</evidence>
<organism evidence="1 2">
    <name type="scientific">Legionella pneumophila</name>
    <dbReference type="NCBI Taxonomy" id="446"/>
    <lineage>
        <taxon>Bacteria</taxon>
        <taxon>Pseudomonadati</taxon>
        <taxon>Pseudomonadota</taxon>
        <taxon>Gammaproteobacteria</taxon>
        <taxon>Legionellales</taxon>
        <taxon>Legionellaceae</taxon>
        <taxon>Legionella</taxon>
    </lineage>
</organism>
<sequence length="343" mass="39062">MQILIFAINSSIFLSQINLSEENKAKSMQPKFELFDELPLELQIKTAQNLSNPDLVSFSMRSKDHFALFKPMVDVNKLLYHVARGNHEAVKAILKEDMSLMFKRGKVKDCSGRTFDNVSSFEYALWALDKHMWALMLACIPQNEEGQIVFAKLLIQYSKINTDGITYKLNGETVTEKHFDFKNTIIKELQTQLDLLNAPGEKNWDAIDKQWREGLGGAQKLLPVHVVDEYCSNEPFSPIPKFTARPKSSRQFYNSMTGKHENWFDLNSKLGSGFAIYKGVSVAPNAEEYGHVARCCLWARVGDLPAIEALCEARTKDFINLKSQLDKHMTVDSKPQAHKIRPI</sequence>